<dbReference type="SUPFAM" id="SSF51735">
    <property type="entry name" value="NAD(P)-binding Rossmann-fold domains"/>
    <property type="match status" value="1"/>
</dbReference>
<dbReference type="InterPro" id="IPR036291">
    <property type="entry name" value="NAD(P)-bd_dom_sf"/>
</dbReference>
<name>A0ABN8BA14_CHISP</name>
<evidence type="ECO:0000313" key="5">
    <source>
        <dbReference type="Proteomes" id="UP001153292"/>
    </source>
</evidence>
<sequence length="271" mass="29011">MNQVKGKVFLITGGAAGIGEGVVRALVEEGSKHIAILDVDEKGGKSLESDLVTNHGKGIVKFYKCDVTTDDLNAAFDNVVHNFGYIDGVINCAGIFNDSPNVYAKAIAVNVTALITSSLIAYELMRKDRAGKGGTIINISSMAALARLPFVPIYSASKSAVLHFGNSLGMEPTYSRTGVRVLTVCFGCTDTTILHSNKFGVFEPDQLKLLTEHLKGAYTQKLESAVCGMLEVFKKGESASTWLIDADKPAKDITSSVNEAYNILSRHLTDA</sequence>
<comment type="similarity">
    <text evidence="1 3">Belongs to the short-chain dehydrogenases/reductases (SDR) family.</text>
</comment>
<dbReference type="InterPro" id="IPR020904">
    <property type="entry name" value="Sc_DH/Rdtase_CS"/>
</dbReference>
<dbReference type="PROSITE" id="PS00061">
    <property type="entry name" value="ADH_SHORT"/>
    <property type="match status" value="1"/>
</dbReference>
<reference evidence="4" key="1">
    <citation type="submission" date="2021-12" db="EMBL/GenBank/DDBJ databases">
        <authorList>
            <person name="King R."/>
        </authorList>
    </citation>
    <scope>NUCLEOTIDE SEQUENCE</scope>
</reference>
<gene>
    <name evidence="4" type="ORF">CHILSU_LOCUS10007</name>
</gene>
<evidence type="ECO:0008006" key="6">
    <source>
        <dbReference type="Google" id="ProtNLM"/>
    </source>
</evidence>
<keyword evidence="5" id="KW-1185">Reference proteome</keyword>
<accession>A0ABN8BA14</accession>
<dbReference type="InterPro" id="IPR002347">
    <property type="entry name" value="SDR_fam"/>
</dbReference>
<dbReference type="PRINTS" id="PR00081">
    <property type="entry name" value="GDHRDH"/>
</dbReference>
<evidence type="ECO:0000313" key="4">
    <source>
        <dbReference type="EMBL" id="CAH0406626.1"/>
    </source>
</evidence>
<dbReference type="PANTHER" id="PTHR44229">
    <property type="entry name" value="15-HYDROXYPROSTAGLANDIN DEHYDROGENASE [NAD(+)]"/>
    <property type="match status" value="1"/>
</dbReference>
<dbReference type="EMBL" id="OU963899">
    <property type="protein sequence ID" value="CAH0406626.1"/>
    <property type="molecule type" value="Genomic_DNA"/>
</dbReference>
<evidence type="ECO:0000256" key="3">
    <source>
        <dbReference type="RuleBase" id="RU000363"/>
    </source>
</evidence>
<evidence type="ECO:0000256" key="2">
    <source>
        <dbReference type="ARBA" id="ARBA00023002"/>
    </source>
</evidence>
<dbReference type="PRINTS" id="PR00080">
    <property type="entry name" value="SDRFAMILY"/>
</dbReference>
<evidence type="ECO:0000256" key="1">
    <source>
        <dbReference type="ARBA" id="ARBA00006484"/>
    </source>
</evidence>
<keyword evidence="2" id="KW-0560">Oxidoreductase</keyword>
<organism evidence="4 5">
    <name type="scientific">Chilo suppressalis</name>
    <name type="common">Asiatic rice borer moth</name>
    <dbReference type="NCBI Taxonomy" id="168631"/>
    <lineage>
        <taxon>Eukaryota</taxon>
        <taxon>Metazoa</taxon>
        <taxon>Ecdysozoa</taxon>
        <taxon>Arthropoda</taxon>
        <taxon>Hexapoda</taxon>
        <taxon>Insecta</taxon>
        <taxon>Pterygota</taxon>
        <taxon>Neoptera</taxon>
        <taxon>Endopterygota</taxon>
        <taxon>Lepidoptera</taxon>
        <taxon>Glossata</taxon>
        <taxon>Ditrysia</taxon>
        <taxon>Pyraloidea</taxon>
        <taxon>Crambidae</taxon>
        <taxon>Crambinae</taxon>
        <taxon>Chilo</taxon>
    </lineage>
</organism>
<protein>
    <recommendedName>
        <fullName evidence="6">15-hydroxyprostaglandin dehydrogenase [NAD(+)]-like</fullName>
    </recommendedName>
</protein>
<dbReference type="PANTHER" id="PTHR44229:SF8">
    <property type="entry name" value="ALCOHOL DEHYDROGENASE-RELATED"/>
    <property type="match status" value="1"/>
</dbReference>
<dbReference type="Gene3D" id="3.40.50.720">
    <property type="entry name" value="NAD(P)-binding Rossmann-like Domain"/>
    <property type="match status" value="1"/>
</dbReference>
<dbReference type="Pfam" id="PF00106">
    <property type="entry name" value="adh_short"/>
    <property type="match status" value="1"/>
</dbReference>
<proteinExistence type="inferred from homology"/>
<dbReference type="Proteomes" id="UP001153292">
    <property type="component" value="Chromosome 6"/>
</dbReference>